<accession>A0A931D8G2</accession>
<organism evidence="1 2">
    <name type="scientific">Zhihengliuella flava</name>
    <dbReference type="NCBI Taxonomy" id="1285193"/>
    <lineage>
        <taxon>Bacteria</taxon>
        <taxon>Bacillati</taxon>
        <taxon>Actinomycetota</taxon>
        <taxon>Actinomycetes</taxon>
        <taxon>Micrococcales</taxon>
        <taxon>Micrococcaceae</taxon>
        <taxon>Zhihengliuella</taxon>
    </lineage>
</organism>
<dbReference type="AlphaFoldDB" id="A0A931D8G2"/>
<evidence type="ECO:0000313" key="1">
    <source>
        <dbReference type="EMBL" id="MBG6083938.1"/>
    </source>
</evidence>
<keyword evidence="2" id="KW-1185">Reference proteome</keyword>
<comment type="caution">
    <text evidence="1">The sequence shown here is derived from an EMBL/GenBank/DDBJ whole genome shotgun (WGS) entry which is preliminary data.</text>
</comment>
<sequence>MMRILTFLTGAAVGYVLGARAGREKYEAIRAKAAELWDDPRTQQQVSKVTAACEEKAPQATAFVKEKSPQVASFVKEKAPQVADKVRQTSAKVAGTA</sequence>
<protein>
    <submittedName>
        <fullName evidence="1">Gas vesicle protein</fullName>
    </submittedName>
</protein>
<dbReference type="EMBL" id="JADOTZ010000001">
    <property type="protein sequence ID" value="MBG6083938.1"/>
    <property type="molecule type" value="Genomic_DNA"/>
</dbReference>
<dbReference type="Proteomes" id="UP000625033">
    <property type="component" value="Unassembled WGS sequence"/>
</dbReference>
<gene>
    <name evidence="1" type="ORF">IW252_000705</name>
</gene>
<name>A0A931D8G2_9MICC</name>
<reference evidence="1" key="1">
    <citation type="submission" date="2020-11" db="EMBL/GenBank/DDBJ databases">
        <title>Sequencing the genomes of 1000 actinobacteria strains.</title>
        <authorList>
            <person name="Klenk H.-P."/>
        </authorList>
    </citation>
    <scope>NUCLEOTIDE SEQUENCE</scope>
    <source>
        <strain evidence="1">DSM 26152</strain>
    </source>
</reference>
<evidence type="ECO:0000313" key="2">
    <source>
        <dbReference type="Proteomes" id="UP000625033"/>
    </source>
</evidence>
<proteinExistence type="predicted"/>
<dbReference type="RefSeq" id="WP_231365888.1">
    <property type="nucleotide sequence ID" value="NZ_JADOTZ010000001.1"/>
</dbReference>